<dbReference type="EMBL" id="CP036402">
    <property type="protein sequence ID" value="QBI21922.1"/>
    <property type="molecule type" value="Genomic_DNA"/>
</dbReference>
<sequence length="297" mass="33932">MCRQLNAAHGRTYFFATRFLAPAQRPHVHALYGFARYADDLVDHLQLSWTPEERRVALERWGETVLADLDAGDSHDPILKAVVHTVRTLGIERDELRAFLHSMAMDLTVTRYPTYADLAEYMHGSAAVIGSMMLPILGQPPSHYPHPRVRARAMDLGVAFQLTNFLRDVAEDWERGRIYLPLEDLDRFGVDEETLSQRRTTPDLQRLVAFEAARTRELYARAEEGWAMLPPRSRTAIRIAHRLYAGILDDLETADWDVFAVRASVPAPRKIGLALRERVLPTRPRRRGDRTERGAQS</sequence>
<accession>A0A411YL50</accession>
<dbReference type="InterPro" id="IPR002060">
    <property type="entry name" value="Squ/phyt_synthse"/>
</dbReference>
<dbReference type="Pfam" id="PF00494">
    <property type="entry name" value="SQS_PSY"/>
    <property type="match status" value="1"/>
</dbReference>
<dbReference type="PANTHER" id="PTHR31480">
    <property type="entry name" value="BIFUNCTIONAL LYCOPENE CYCLASE/PHYTOENE SYNTHASE"/>
    <property type="match status" value="1"/>
</dbReference>
<comment type="pathway">
    <text evidence="1">Carotenoid biosynthesis; phytoene biosynthesis.</text>
</comment>
<protein>
    <submittedName>
        <fullName evidence="3">Phytoene/squalene synthase family protein</fullName>
    </submittedName>
</protein>
<name>A0A411YL50_9ACTN</name>
<keyword evidence="4" id="KW-1185">Reference proteome</keyword>
<proteinExistence type="predicted"/>
<evidence type="ECO:0000256" key="2">
    <source>
        <dbReference type="ARBA" id="ARBA00022679"/>
    </source>
</evidence>
<dbReference type="InterPro" id="IPR008949">
    <property type="entry name" value="Isoprenoid_synthase_dom_sf"/>
</dbReference>
<dbReference type="AlphaFoldDB" id="A0A411YL50"/>
<dbReference type="KEGG" id="erz:ER308_05440"/>
<dbReference type="CDD" id="cd00683">
    <property type="entry name" value="Trans_IPPS_HH"/>
    <property type="match status" value="1"/>
</dbReference>
<dbReference type="UniPathway" id="UPA00799"/>
<evidence type="ECO:0000313" key="4">
    <source>
        <dbReference type="Proteomes" id="UP000291469"/>
    </source>
</evidence>
<dbReference type="SFLD" id="SFLDS00005">
    <property type="entry name" value="Isoprenoid_Synthase_Type_I"/>
    <property type="match status" value="1"/>
</dbReference>
<evidence type="ECO:0000256" key="1">
    <source>
        <dbReference type="ARBA" id="ARBA00004684"/>
    </source>
</evidence>
<reference evidence="3 4" key="1">
    <citation type="submission" date="2019-01" db="EMBL/GenBank/DDBJ databases">
        <title>Egibacter rhizosphaerae EGI 80759T.</title>
        <authorList>
            <person name="Chen D.-D."/>
            <person name="Tian Y."/>
            <person name="Jiao J.-Y."/>
            <person name="Zhang X.-T."/>
            <person name="Zhang Y.-G."/>
            <person name="Zhang Y."/>
            <person name="Xiao M."/>
            <person name="Shu W.-S."/>
            <person name="Li W.-J."/>
        </authorList>
    </citation>
    <scope>NUCLEOTIDE SEQUENCE [LARGE SCALE GENOMIC DNA]</scope>
    <source>
        <strain evidence="3 4">EGI 80759</strain>
    </source>
</reference>
<gene>
    <name evidence="3" type="ORF">ER308_05440</name>
</gene>
<dbReference type="PROSITE" id="PS01045">
    <property type="entry name" value="SQUALEN_PHYTOEN_SYN_2"/>
    <property type="match status" value="1"/>
</dbReference>
<dbReference type="SFLD" id="SFLDG01212">
    <property type="entry name" value="Phytoene_synthase_like"/>
    <property type="match status" value="1"/>
</dbReference>
<dbReference type="OrthoDB" id="9807580at2"/>
<dbReference type="PROSITE" id="PS01044">
    <property type="entry name" value="SQUALEN_PHYTOEN_SYN_1"/>
    <property type="match status" value="1"/>
</dbReference>
<dbReference type="Proteomes" id="UP000291469">
    <property type="component" value="Chromosome"/>
</dbReference>
<dbReference type="SFLD" id="SFLDG01018">
    <property type="entry name" value="Squalene/Phytoene_Synthase_Lik"/>
    <property type="match status" value="1"/>
</dbReference>
<dbReference type="InterPro" id="IPR019845">
    <property type="entry name" value="Squalene/phytoene_synthase_CS"/>
</dbReference>
<dbReference type="GO" id="GO:0004311">
    <property type="term" value="F:geranylgeranyl diphosphate synthase activity"/>
    <property type="evidence" value="ECO:0007669"/>
    <property type="project" value="InterPro"/>
</dbReference>
<dbReference type="InterPro" id="IPR044843">
    <property type="entry name" value="Trans_IPPS_bact-type"/>
</dbReference>
<organism evidence="3 4">
    <name type="scientific">Egibacter rhizosphaerae</name>
    <dbReference type="NCBI Taxonomy" id="1670831"/>
    <lineage>
        <taxon>Bacteria</taxon>
        <taxon>Bacillati</taxon>
        <taxon>Actinomycetota</taxon>
        <taxon>Nitriliruptoria</taxon>
        <taxon>Egibacterales</taxon>
        <taxon>Egibacteraceae</taxon>
        <taxon>Egibacter</taxon>
    </lineage>
</organism>
<dbReference type="GO" id="GO:0016117">
    <property type="term" value="P:carotenoid biosynthetic process"/>
    <property type="evidence" value="ECO:0007669"/>
    <property type="project" value="UniProtKB-ARBA"/>
</dbReference>
<dbReference type="InterPro" id="IPR033904">
    <property type="entry name" value="Trans_IPPS_HH"/>
</dbReference>
<dbReference type="SUPFAM" id="SSF48576">
    <property type="entry name" value="Terpenoid synthases"/>
    <property type="match status" value="1"/>
</dbReference>
<keyword evidence="2" id="KW-0808">Transferase</keyword>
<dbReference type="Gene3D" id="1.10.600.10">
    <property type="entry name" value="Farnesyl Diphosphate Synthase"/>
    <property type="match status" value="1"/>
</dbReference>
<evidence type="ECO:0000313" key="3">
    <source>
        <dbReference type="EMBL" id="QBI21922.1"/>
    </source>
</evidence>
<dbReference type="GO" id="GO:0051996">
    <property type="term" value="F:squalene synthase [NAD(P)H] activity"/>
    <property type="evidence" value="ECO:0007669"/>
    <property type="project" value="InterPro"/>
</dbReference>